<gene>
    <name evidence="2" type="primary">BnaC03g44470D</name>
    <name evidence="1" type="ORF">DARMORV10_C03P54660.1</name>
    <name evidence="2" type="ORF">GSBRNA2T00085229001</name>
</gene>
<proteinExistence type="predicted"/>
<keyword evidence="3" id="KW-1185">Reference proteome</keyword>
<protein>
    <submittedName>
        <fullName evidence="1">(rape) hypothetical protein</fullName>
    </submittedName>
    <submittedName>
        <fullName evidence="2">BnaC03g44470D protein</fullName>
    </submittedName>
</protein>
<name>A0A078FPS7_BRANA</name>
<reference evidence="2 3" key="1">
    <citation type="journal article" date="2014" name="Science">
        <title>Plant genetics. Early allopolyploid evolution in the post-Neolithic Brassica napus oilseed genome.</title>
        <authorList>
            <person name="Chalhoub B."/>
            <person name="Denoeud F."/>
            <person name="Liu S."/>
            <person name="Parkin I.A."/>
            <person name="Tang H."/>
            <person name="Wang X."/>
            <person name="Chiquet J."/>
            <person name="Belcram H."/>
            <person name="Tong C."/>
            <person name="Samans B."/>
            <person name="Correa M."/>
            <person name="Da Silva C."/>
            <person name="Just J."/>
            <person name="Falentin C."/>
            <person name="Koh C.S."/>
            <person name="Le Clainche I."/>
            <person name="Bernard M."/>
            <person name="Bento P."/>
            <person name="Noel B."/>
            <person name="Labadie K."/>
            <person name="Alberti A."/>
            <person name="Charles M."/>
            <person name="Arnaud D."/>
            <person name="Guo H."/>
            <person name="Daviaud C."/>
            <person name="Alamery S."/>
            <person name="Jabbari K."/>
            <person name="Zhao M."/>
            <person name="Edger P.P."/>
            <person name="Chelaifa H."/>
            <person name="Tack D."/>
            <person name="Lassalle G."/>
            <person name="Mestiri I."/>
            <person name="Schnel N."/>
            <person name="Le Paslier M.C."/>
            <person name="Fan G."/>
            <person name="Renault V."/>
            <person name="Bayer P.E."/>
            <person name="Golicz A.A."/>
            <person name="Manoli S."/>
            <person name="Lee T.H."/>
            <person name="Thi V.H."/>
            <person name="Chalabi S."/>
            <person name="Hu Q."/>
            <person name="Fan C."/>
            <person name="Tollenaere R."/>
            <person name="Lu Y."/>
            <person name="Battail C."/>
            <person name="Shen J."/>
            <person name="Sidebottom C.H."/>
            <person name="Wang X."/>
            <person name="Canaguier A."/>
            <person name="Chauveau A."/>
            <person name="Berard A."/>
            <person name="Deniot G."/>
            <person name="Guan M."/>
            <person name="Liu Z."/>
            <person name="Sun F."/>
            <person name="Lim Y.P."/>
            <person name="Lyons E."/>
            <person name="Town C.D."/>
            <person name="Bancroft I."/>
            <person name="Wang X."/>
            <person name="Meng J."/>
            <person name="Ma J."/>
            <person name="Pires J.C."/>
            <person name="King G.J."/>
            <person name="Brunel D."/>
            <person name="Delourme R."/>
            <person name="Renard M."/>
            <person name="Aury J.M."/>
            <person name="Adams K.L."/>
            <person name="Batley J."/>
            <person name="Snowdon R.J."/>
            <person name="Tost J."/>
            <person name="Edwards D."/>
            <person name="Zhou Y."/>
            <person name="Hua W."/>
            <person name="Sharpe A.G."/>
            <person name="Paterson A.H."/>
            <person name="Guan C."/>
            <person name="Wincker P."/>
        </authorList>
    </citation>
    <scope>NUCLEOTIDE SEQUENCE [LARGE SCALE GENOMIC DNA]</scope>
    <source>
        <strain evidence="3">cv. Darmor-bzh</strain>
    </source>
</reference>
<sequence length="48" mass="5738">MINSSWINEFPFAYGFTVRIWGWDQTFDEFNFSLTGECIISLIVEYHL</sequence>
<dbReference type="Gramene" id="CDY15086">
    <property type="protein sequence ID" value="CDY15086"/>
    <property type="gene ID" value="GSBRNA2T00085229001"/>
</dbReference>
<dbReference type="PaxDb" id="3708-A0A078FPS7"/>
<reference evidence="1" key="3">
    <citation type="submission" date="2021-01" db="EMBL/GenBank/DDBJ databases">
        <authorList>
            <consortium name="Genoscope - CEA"/>
            <person name="William W."/>
        </authorList>
    </citation>
    <scope>NUCLEOTIDE SEQUENCE</scope>
</reference>
<accession>A0A078FPS7</accession>
<evidence type="ECO:0000313" key="2">
    <source>
        <dbReference type="EMBL" id="CDY15086.1"/>
    </source>
</evidence>
<evidence type="ECO:0000313" key="1">
    <source>
        <dbReference type="EMBL" id="CAF1705841.1"/>
    </source>
</evidence>
<dbReference type="Proteomes" id="UP001295469">
    <property type="component" value="Chromosome C03"/>
</dbReference>
<reference evidence="2" key="2">
    <citation type="submission" date="2014-06" db="EMBL/GenBank/DDBJ databases">
        <authorList>
            <person name="Genoscope - CEA"/>
        </authorList>
    </citation>
    <scope>NUCLEOTIDE SEQUENCE</scope>
</reference>
<organism evidence="2 3">
    <name type="scientific">Brassica napus</name>
    <name type="common">Rape</name>
    <dbReference type="NCBI Taxonomy" id="3708"/>
    <lineage>
        <taxon>Eukaryota</taxon>
        <taxon>Viridiplantae</taxon>
        <taxon>Streptophyta</taxon>
        <taxon>Embryophyta</taxon>
        <taxon>Tracheophyta</taxon>
        <taxon>Spermatophyta</taxon>
        <taxon>Magnoliopsida</taxon>
        <taxon>eudicotyledons</taxon>
        <taxon>Gunneridae</taxon>
        <taxon>Pentapetalae</taxon>
        <taxon>rosids</taxon>
        <taxon>malvids</taxon>
        <taxon>Brassicales</taxon>
        <taxon>Brassicaceae</taxon>
        <taxon>Brassiceae</taxon>
        <taxon>Brassica</taxon>
    </lineage>
</organism>
<dbReference type="AlphaFoldDB" id="A0A078FPS7"/>
<dbReference type="EMBL" id="HG994367">
    <property type="protein sequence ID" value="CAF1705841.1"/>
    <property type="molecule type" value="Genomic_DNA"/>
</dbReference>
<dbReference type="Proteomes" id="UP000028999">
    <property type="component" value="Unassembled WGS sequence"/>
</dbReference>
<evidence type="ECO:0000313" key="3">
    <source>
        <dbReference type="Proteomes" id="UP000028999"/>
    </source>
</evidence>
<dbReference type="EMBL" id="LK032051">
    <property type="protein sequence ID" value="CDY15086.1"/>
    <property type="molecule type" value="Genomic_DNA"/>
</dbReference>